<proteinExistence type="predicted"/>
<dbReference type="AlphaFoldDB" id="A0A061S7E2"/>
<protein>
    <submittedName>
        <fullName evidence="1">Uncharacterized protein</fullName>
    </submittedName>
</protein>
<dbReference type="EMBL" id="GBEZ01006589">
    <property type="protein sequence ID" value="JAC78820.1"/>
    <property type="molecule type" value="Transcribed_RNA"/>
</dbReference>
<name>A0A061S7E2_9CHLO</name>
<evidence type="ECO:0000313" key="1">
    <source>
        <dbReference type="EMBL" id="JAC78820.1"/>
    </source>
</evidence>
<feature type="non-terminal residue" evidence="1">
    <location>
        <position position="1"/>
    </location>
</feature>
<reference evidence="1" key="1">
    <citation type="submission" date="2014-05" db="EMBL/GenBank/DDBJ databases">
        <title>The transcriptome of the halophilic microalga Tetraselmis sp. GSL018 isolated from the Great Salt Lake, Utah.</title>
        <authorList>
            <person name="Jinkerson R.E."/>
            <person name="D'Adamo S."/>
            <person name="Posewitz M.C."/>
        </authorList>
    </citation>
    <scope>NUCLEOTIDE SEQUENCE</scope>
    <source>
        <strain evidence="1">GSL018</strain>
    </source>
</reference>
<sequence length="58" mass="6291">VCKADQPCTAAVSKSARCRAGTTTDDPTMVIRPARGQNYHCQGLSCLEFQFGLRDLSD</sequence>
<gene>
    <name evidence="1" type="ORF">TSPGSL018_14236</name>
</gene>
<organism evidence="1">
    <name type="scientific">Tetraselmis sp. GSL018</name>
    <dbReference type="NCBI Taxonomy" id="582737"/>
    <lineage>
        <taxon>Eukaryota</taxon>
        <taxon>Viridiplantae</taxon>
        <taxon>Chlorophyta</taxon>
        <taxon>core chlorophytes</taxon>
        <taxon>Chlorodendrophyceae</taxon>
        <taxon>Chlorodendrales</taxon>
        <taxon>Chlorodendraceae</taxon>
        <taxon>Tetraselmis</taxon>
    </lineage>
</organism>
<accession>A0A061S7E2</accession>